<dbReference type="EnsemblMetazoa" id="Aqu2.1.11550_001">
    <property type="protein sequence ID" value="Aqu2.1.11550_001"/>
    <property type="gene ID" value="Aqu2.1.11550"/>
</dbReference>
<sequence>MALVQQAISVLLYGNGCSKQVYNCLQPLKVCLSHSGTLKLIDKLAEDHDINVQFWSDDLKNRFE</sequence>
<dbReference type="InParanoid" id="A0A1X7TAT2"/>
<accession>A0A1X7TAT2</accession>
<proteinExistence type="predicted"/>
<organism evidence="1">
    <name type="scientific">Amphimedon queenslandica</name>
    <name type="common">Sponge</name>
    <dbReference type="NCBI Taxonomy" id="400682"/>
    <lineage>
        <taxon>Eukaryota</taxon>
        <taxon>Metazoa</taxon>
        <taxon>Porifera</taxon>
        <taxon>Demospongiae</taxon>
        <taxon>Heteroscleromorpha</taxon>
        <taxon>Haplosclerida</taxon>
        <taxon>Niphatidae</taxon>
        <taxon>Amphimedon</taxon>
    </lineage>
</organism>
<name>A0A1X7TAT2_AMPQE</name>
<reference evidence="1" key="1">
    <citation type="submission" date="2017-05" db="UniProtKB">
        <authorList>
            <consortium name="EnsemblMetazoa"/>
        </authorList>
    </citation>
    <scope>IDENTIFICATION</scope>
</reference>
<dbReference type="OrthoDB" id="5979699at2759"/>
<evidence type="ECO:0000313" key="1">
    <source>
        <dbReference type="EnsemblMetazoa" id="Aqu2.1.11550_001"/>
    </source>
</evidence>
<protein>
    <submittedName>
        <fullName evidence="1">Uncharacterized protein</fullName>
    </submittedName>
</protein>
<dbReference type="AlphaFoldDB" id="A0A1X7TAT2"/>